<dbReference type="Proteomes" id="UP001152130">
    <property type="component" value="Unassembled WGS sequence"/>
</dbReference>
<evidence type="ECO:0000313" key="2">
    <source>
        <dbReference type="EMBL" id="KAJ4015031.1"/>
    </source>
</evidence>
<keyword evidence="1" id="KW-0812">Transmembrane</keyword>
<evidence type="ECO:0000313" key="3">
    <source>
        <dbReference type="Proteomes" id="UP001152130"/>
    </source>
</evidence>
<reference evidence="2" key="1">
    <citation type="submission" date="2022-10" db="EMBL/GenBank/DDBJ databases">
        <title>Fusarium specimens isolated from Avocado Roots.</title>
        <authorList>
            <person name="Stajich J."/>
            <person name="Roper C."/>
            <person name="Heimlech-Rivalta G."/>
        </authorList>
    </citation>
    <scope>NUCLEOTIDE SEQUENCE</scope>
    <source>
        <strain evidence="2">CF00143</strain>
    </source>
</reference>
<sequence length="237" mass="27831">MDESEEAIFLAFDRDIPLTNEHLAKLVRLYQPYMRHHSTRLRPEIFRVVHAILCEQHDESFLKYGELIPSWEMDLFIELCHVTIKLPSTNFDVKKGVFHALSQVWDFQARLAGWHTNDGVQTIRPRAHARRIVTAQFDDGWGWTDPGVFVKLEHLIYASEQRCVEAVERITDTLLDSIESTVDYWNESKIREDLLNFLWGLFDNVRALNRYLTRQQHQLFGYFLLLIAPIAAIFLMG</sequence>
<accession>A0A9W8UB50</accession>
<proteinExistence type="predicted"/>
<protein>
    <submittedName>
        <fullName evidence="2">Uncharacterized protein</fullName>
    </submittedName>
</protein>
<feature type="transmembrane region" description="Helical" evidence="1">
    <location>
        <begin position="219"/>
        <end position="236"/>
    </location>
</feature>
<organism evidence="2 3">
    <name type="scientific">Fusarium irregulare</name>
    <dbReference type="NCBI Taxonomy" id="2494466"/>
    <lineage>
        <taxon>Eukaryota</taxon>
        <taxon>Fungi</taxon>
        <taxon>Dikarya</taxon>
        <taxon>Ascomycota</taxon>
        <taxon>Pezizomycotina</taxon>
        <taxon>Sordariomycetes</taxon>
        <taxon>Hypocreomycetidae</taxon>
        <taxon>Hypocreales</taxon>
        <taxon>Nectriaceae</taxon>
        <taxon>Fusarium</taxon>
        <taxon>Fusarium incarnatum-equiseti species complex</taxon>
    </lineage>
</organism>
<name>A0A9W8UB50_9HYPO</name>
<keyword evidence="1" id="KW-1133">Transmembrane helix</keyword>
<gene>
    <name evidence="2" type="ORF">NW766_005359</name>
</gene>
<dbReference type="AlphaFoldDB" id="A0A9W8UB50"/>
<keyword evidence="3" id="KW-1185">Reference proteome</keyword>
<evidence type="ECO:0000256" key="1">
    <source>
        <dbReference type="SAM" id="Phobius"/>
    </source>
</evidence>
<dbReference type="EMBL" id="JAPDHF010000007">
    <property type="protein sequence ID" value="KAJ4015031.1"/>
    <property type="molecule type" value="Genomic_DNA"/>
</dbReference>
<keyword evidence="1" id="KW-0472">Membrane</keyword>
<comment type="caution">
    <text evidence="2">The sequence shown here is derived from an EMBL/GenBank/DDBJ whole genome shotgun (WGS) entry which is preliminary data.</text>
</comment>